<dbReference type="PROSITE" id="PS51257">
    <property type="entry name" value="PROKAR_LIPOPROTEIN"/>
    <property type="match status" value="1"/>
</dbReference>
<feature type="signal peptide" evidence="3">
    <location>
        <begin position="1"/>
        <end position="22"/>
    </location>
</feature>
<gene>
    <name evidence="5" type="ORF">OG579_07280</name>
</gene>
<dbReference type="AlphaFoldDB" id="A0AAU4K6I7"/>
<dbReference type="EMBL" id="CP108021">
    <property type="protein sequence ID" value="WUM21574.1"/>
    <property type="molecule type" value="Genomic_DNA"/>
</dbReference>
<keyword evidence="6" id="KW-1185">Reference proteome</keyword>
<evidence type="ECO:0000256" key="3">
    <source>
        <dbReference type="SAM" id="SignalP"/>
    </source>
</evidence>
<evidence type="ECO:0000256" key="2">
    <source>
        <dbReference type="ARBA" id="ARBA00093774"/>
    </source>
</evidence>
<organism evidence="5 6">
    <name type="scientific">Williamsia herbipolensis</name>
    <dbReference type="NCBI Taxonomy" id="1603258"/>
    <lineage>
        <taxon>Bacteria</taxon>
        <taxon>Bacillati</taxon>
        <taxon>Actinomycetota</taxon>
        <taxon>Actinomycetes</taxon>
        <taxon>Mycobacteriales</taxon>
        <taxon>Nocardiaceae</taxon>
        <taxon>Williamsia</taxon>
    </lineage>
</organism>
<accession>A0AAU4K6I7</accession>
<feature type="chain" id="PRO_5044007875" evidence="3">
    <location>
        <begin position="23"/>
        <end position="170"/>
    </location>
</feature>
<evidence type="ECO:0000313" key="6">
    <source>
        <dbReference type="Proteomes" id="UP001432128"/>
    </source>
</evidence>
<dbReference type="Proteomes" id="UP001432128">
    <property type="component" value="Chromosome"/>
</dbReference>
<feature type="domain" description="Low molecular weight antigen MTB12-like C-terminal" evidence="4">
    <location>
        <begin position="59"/>
        <end position="169"/>
    </location>
</feature>
<dbReference type="InterPro" id="IPR058644">
    <property type="entry name" value="Mtb12-like_C"/>
</dbReference>
<name>A0AAU4K6I7_9NOCA</name>
<dbReference type="Pfam" id="PF26580">
    <property type="entry name" value="Mtb12_C"/>
    <property type="match status" value="1"/>
</dbReference>
<proteinExistence type="inferred from homology"/>
<sequence length="170" mass="16357">MQIRRLAIGAVIAGAVVIGATACGSDDSSTTASSSVAATTSASSTGSGTTAQAPADLDAAAAQQILRTVVDPASSPEQVAGLVDSTDPAIGQKLNGFAQGASAGGYTPSVFTVTSVAADGTDKATATVSVASPHTPAPVAIPYGYTKSGGAWKLSSSAVTALLSMASGPR</sequence>
<reference evidence="5 6" key="1">
    <citation type="submission" date="2022-10" db="EMBL/GenBank/DDBJ databases">
        <title>The complete genomes of actinobacterial strains from the NBC collection.</title>
        <authorList>
            <person name="Joergensen T.S."/>
            <person name="Alvarez Arevalo M."/>
            <person name="Sterndorff E.B."/>
            <person name="Faurdal D."/>
            <person name="Vuksanovic O."/>
            <person name="Mourched A.-S."/>
            <person name="Charusanti P."/>
            <person name="Shaw S."/>
            <person name="Blin K."/>
            <person name="Weber T."/>
        </authorList>
    </citation>
    <scope>NUCLEOTIDE SEQUENCE [LARGE SCALE GENOMIC DNA]</scope>
    <source>
        <strain evidence="5 6">NBC_00319</strain>
    </source>
</reference>
<evidence type="ECO:0000256" key="1">
    <source>
        <dbReference type="ARBA" id="ARBA00022729"/>
    </source>
</evidence>
<evidence type="ECO:0000313" key="5">
    <source>
        <dbReference type="EMBL" id="WUM21574.1"/>
    </source>
</evidence>
<keyword evidence="1 3" id="KW-0732">Signal</keyword>
<dbReference type="RefSeq" id="WP_328858599.1">
    <property type="nucleotide sequence ID" value="NZ_CP108021.1"/>
</dbReference>
<protein>
    <submittedName>
        <fullName evidence="5">DUF4878 domain-containing protein</fullName>
    </submittedName>
</protein>
<evidence type="ECO:0000259" key="4">
    <source>
        <dbReference type="Pfam" id="PF26580"/>
    </source>
</evidence>
<dbReference type="KEGG" id="whr:OG579_07280"/>
<comment type="similarity">
    <text evidence="2">Belongs to the MTB12 family.</text>
</comment>